<dbReference type="OrthoDB" id="9949718at2"/>
<evidence type="ECO:0000313" key="2">
    <source>
        <dbReference type="EMBL" id="SIT21172.1"/>
    </source>
</evidence>
<sequence length="103" mass="11475">MKKLFLIATVSFVGFLSAKDTEEKKPSKQTEETKNEKCEKESTPQQYCQSYLMVVWCNSSANAVDTVCYELGDADSKAHAYACMRENGALYNEYVCGSPDYGG</sequence>
<evidence type="ECO:0000313" key="3">
    <source>
        <dbReference type="Proteomes" id="UP000185781"/>
    </source>
</evidence>
<accession>A0A1N7QE81</accession>
<dbReference type="STRING" id="373672.SAMN05421785_1115"/>
<gene>
    <name evidence="2" type="ORF">SAMN05421785_1115</name>
</gene>
<evidence type="ECO:0000256" key="1">
    <source>
        <dbReference type="SAM" id="MobiDB-lite"/>
    </source>
</evidence>
<reference evidence="2 3" key="1">
    <citation type="submission" date="2017-01" db="EMBL/GenBank/DDBJ databases">
        <authorList>
            <person name="Mah S.A."/>
            <person name="Swanson W.J."/>
            <person name="Moy G.W."/>
            <person name="Vacquier V.D."/>
        </authorList>
    </citation>
    <scope>NUCLEOTIDE SEQUENCE [LARGE SCALE GENOMIC DNA]</scope>
    <source>
        <strain evidence="2 3">DSM 18014</strain>
    </source>
</reference>
<name>A0A1N7QE81_9FLAO</name>
<dbReference type="RefSeq" id="WP_139326196.1">
    <property type="nucleotide sequence ID" value="NZ_FTOV01000011.1"/>
</dbReference>
<feature type="region of interest" description="Disordered" evidence="1">
    <location>
        <begin position="20"/>
        <end position="44"/>
    </location>
</feature>
<protein>
    <submittedName>
        <fullName evidence="2">Uncharacterized protein</fullName>
    </submittedName>
</protein>
<dbReference type="AlphaFoldDB" id="A0A1N7QE81"/>
<feature type="compositionally biased region" description="Basic and acidic residues" evidence="1">
    <location>
        <begin position="20"/>
        <end position="42"/>
    </location>
</feature>
<organism evidence="2 3">
    <name type="scientific">Chryseobacterium gambrini</name>
    <dbReference type="NCBI Taxonomy" id="373672"/>
    <lineage>
        <taxon>Bacteria</taxon>
        <taxon>Pseudomonadati</taxon>
        <taxon>Bacteroidota</taxon>
        <taxon>Flavobacteriia</taxon>
        <taxon>Flavobacteriales</taxon>
        <taxon>Weeksellaceae</taxon>
        <taxon>Chryseobacterium group</taxon>
        <taxon>Chryseobacterium</taxon>
    </lineage>
</organism>
<dbReference type="Proteomes" id="UP000185781">
    <property type="component" value="Unassembled WGS sequence"/>
</dbReference>
<dbReference type="EMBL" id="FTOV01000011">
    <property type="protein sequence ID" value="SIT21172.1"/>
    <property type="molecule type" value="Genomic_DNA"/>
</dbReference>
<proteinExistence type="predicted"/>